<comment type="caution">
    <text evidence="1">The sequence shown here is derived from an EMBL/GenBank/DDBJ whole genome shotgun (WGS) entry which is preliminary data.</text>
</comment>
<dbReference type="EMBL" id="JBBKAI010000002">
    <property type="protein sequence ID" value="MEJ8659458.1"/>
    <property type="molecule type" value="Genomic_DNA"/>
</dbReference>
<keyword evidence="2" id="KW-1185">Reference proteome</keyword>
<sequence>MTSINLRGGGALLFSHALEAGWPERRLSRRLAREGWQRVRPGAWAVPSRTVDWKVRARAVQMMQPRLVCSHDTAAQLHRIELLHAGAPPERVEFIDPRRGTSRRRPGTSVHTLPLTDADWTVRKGLRVTTAARTVGDLIRRGPREDAVVAAGSALSRRIVRGVSRPSLLHFDELRAEPASARRGAVRAREWLPLTDPASGSPAESVARLRMHDAGLHPESQPTFRSPGGRTIRPDFLFRAQGLVVEIEGYAFHGTRAAHERDARRFNDLADCPEVRRVLRFTAREVFQHPEQMIATILRALARLGGPDAIDTLRDLPHGPAT</sequence>
<evidence type="ECO:0000313" key="1">
    <source>
        <dbReference type="EMBL" id="MEJ8659458.1"/>
    </source>
</evidence>
<proteinExistence type="predicted"/>
<dbReference type="Proteomes" id="UP001375539">
    <property type="component" value="Unassembled WGS sequence"/>
</dbReference>
<organism evidence="1 2">
    <name type="scientific">Streptomyces pratisoli</name>
    <dbReference type="NCBI Taxonomy" id="3139917"/>
    <lineage>
        <taxon>Bacteria</taxon>
        <taxon>Bacillati</taxon>
        <taxon>Actinomycetota</taxon>
        <taxon>Actinomycetes</taxon>
        <taxon>Kitasatosporales</taxon>
        <taxon>Streptomycetaceae</taxon>
        <taxon>Streptomyces</taxon>
    </lineage>
</organism>
<evidence type="ECO:0000313" key="2">
    <source>
        <dbReference type="Proteomes" id="UP001375539"/>
    </source>
</evidence>
<gene>
    <name evidence="1" type="ORF">WKI58_23540</name>
</gene>
<name>A0ACC6QLP5_9ACTN</name>
<accession>A0ACC6QLP5</accession>
<reference evidence="1" key="1">
    <citation type="submission" date="2024-03" db="EMBL/GenBank/DDBJ databases">
        <title>Novel Streptomyces species of biotechnological and ecological value are a feature of Machair soil.</title>
        <authorList>
            <person name="Prole J.R."/>
            <person name="Goodfellow M."/>
            <person name="Allenby N."/>
            <person name="Ward A.C."/>
        </authorList>
    </citation>
    <scope>NUCLEOTIDE SEQUENCE</scope>
    <source>
        <strain evidence="1">MS1.AVA.4</strain>
    </source>
</reference>
<protein>
    <submittedName>
        <fullName evidence="1">DUF559 domain-containing protein</fullName>
    </submittedName>
</protein>